<organism evidence="1 4">
    <name type="scientific">Neoroseomonas oryzicola</name>
    <dbReference type="NCBI Taxonomy" id="535904"/>
    <lineage>
        <taxon>Bacteria</taxon>
        <taxon>Pseudomonadati</taxon>
        <taxon>Pseudomonadota</taxon>
        <taxon>Alphaproteobacteria</taxon>
        <taxon>Acetobacterales</taxon>
        <taxon>Acetobacteraceae</taxon>
        <taxon>Neoroseomonas</taxon>
    </lineage>
</organism>
<reference evidence="1" key="3">
    <citation type="journal article" date="2021" name="Syst. Appl. Microbiol.">
        <title>Roseomonas hellenica sp. nov., isolated from roots of wild-growing Alkanna tinctoria.</title>
        <authorList>
            <person name="Rat A."/>
            <person name="Naranjo H.D."/>
            <person name="Lebbe L."/>
            <person name="Cnockaert M."/>
            <person name="Krigas N."/>
            <person name="Grigoriadou K."/>
            <person name="Maloupa E."/>
            <person name="Willems A."/>
        </authorList>
    </citation>
    <scope>NUCLEOTIDE SEQUENCE</scope>
    <source>
        <strain evidence="1">LMG 31161</strain>
    </source>
</reference>
<evidence type="ECO:0000313" key="2">
    <source>
        <dbReference type="EMBL" id="NKE17681.1"/>
    </source>
</evidence>
<accession>A0A9X9WDT2</accession>
<protein>
    <submittedName>
        <fullName evidence="1">Haloacid dehalogenase-like hydrolase</fullName>
    </submittedName>
</protein>
<name>A0A9X9WDT2_9PROT</name>
<dbReference type="Gene3D" id="3.40.50.1000">
    <property type="entry name" value="HAD superfamily/HAD-like"/>
    <property type="match status" value="1"/>
</dbReference>
<dbReference type="RefSeq" id="WP_168041589.1">
    <property type="nucleotide sequence ID" value="NZ_JAAEDK010000007.1"/>
</dbReference>
<dbReference type="EMBL" id="JAAEDK010000007">
    <property type="protein sequence ID" value="MBR0658492.1"/>
    <property type="molecule type" value="Genomic_DNA"/>
</dbReference>
<comment type="caution">
    <text evidence="1">The sequence shown here is derived from an EMBL/GenBank/DDBJ whole genome shotgun (WGS) entry which is preliminary data.</text>
</comment>
<proteinExistence type="predicted"/>
<dbReference type="EMBL" id="JAAVUP010000003">
    <property type="protein sequence ID" value="NKE17681.1"/>
    <property type="molecule type" value="Genomic_DNA"/>
</dbReference>
<reference evidence="2 3" key="2">
    <citation type="submission" date="2020-02" db="EMBL/GenBank/DDBJ databases">
        <authorList>
            <person name="Sun Q."/>
            <person name="Inoue M."/>
        </authorList>
    </citation>
    <scope>NUCLEOTIDE SEQUENCE [LARGE SCALE GENOMIC DNA]</scope>
    <source>
        <strain evidence="2 3">KCTC 22478</strain>
    </source>
</reference>
<keyword evidence="3" id="KW-1185">Reference proteome</keyword>
<dbReference type="Proteomes" id="UP000746741">
    <property type="component" value="Unassembled WGS sequence"/>
</dbReference>
<dbReference type="Proteomes" id="UP001138708">
    <property type="component" value="Unassembled WGS sequence"/>
</dbReference>
<dbReference type="AlphaFoldDB" id="A0A9X9WDT2"/>
<keyword evidence="1" id="KW-0378">Hydrolase</keyword>
<evidence type="ECO:0000313" key="3">
    <source>
        <dbReference type="Proteomes" id="UP000746741"/>
    </source>
</evidence>
<dbReference type="InterPro" id="IPR023214">
    <property type="entry name" value="HAD_sf"/>
</dbReference>
<gene>
    <name evidence="2" type="ORF">GWK15_12075</name>
    <name evidence="1" type="ORF">GXW75_04465</name>
</gene>
<evidence type="ECO:0000313" key="4">
    <source>
        <dbReference type="Proteomes" id="UP001138708"/>
    </source>
</evidence>
<evidence type="ECO:0000313" key="1">
    <source>
        <dbReference type="EMBL" id="MBR0658492.1"/>
    </source>
</evidence>
<dbReference type="GO" id="GO:0016787">
    <property type="term" value="F:hydrolase activity"/>
    <property type="evidence" value="ECO:0007669"/>
    <property type="project" value="UniProtKB-KW"/>
</dbReference>
<sequence length="335" mass="36615">MTTAEGVAGAHRRALLALGGAALLAPRLADAQTDPLPSWRSGPRKQALLDFVGAVTREGAADFVRPADRIAVFDNDGTLWVEQPAYTQVFFVLDRVRELAPRHPEWQQDPVFRAAVAGDMAGVAAAGVPGLLKLAGAAQAGNSPEEFQRIAASWFGAARDHRWRRPFTELTYQPMLEVLAFLRARGFTTFIVTGGGVEFVRAISAATYGVPPHQVVGSTFALKAEDQGGRIVLMREPHVDFIDDGPGKPVGIARQIGARPIIAFGNSDGDYEMLRYTTEGSGRRLAMIVRHDDAEREFAYDRESHVGRLARALDEAPARGWQVISMREDWSRVFP</sequence>
<dbReference type="SUPFAM" id="SSF56784">
    <property type="entry name" value="HAD-like"/>
    <property type="match status" value="1"/>
</dbReference>
<reference evidence="1" key="1">
    <citation type="submission" date="2020-01" db="EMBL/GenBank/DDBJ databases">
        <authorList>
            <person name="Rat A."/>
        </authorList>
    </citation>
    <scope>NUCLEOTIDE SEQUENCE</scope>
    <source>
        <strain evidence="1">LMG 31161</strain>
    </source>
</reference>
<dbReference type="InterPro" id="IPR036412">
    <property type="entry name" value="HAD-like_sf"/>
</dbReference>
<dbReference type="Pfam" id="PF12710">
    <property type="entry name" value="HAD"/>
    <property type="match status" value="1"/>
</dbReference>